<evidence type="ECO:0000256" key="4">
    <source>
        <dbReference type="ARBA" id="ARBA00022741"/>
    </source>
</evidence>
<dbReference type="CDD" id="cd05387">
    <property type="entry name" value="BY-kinase"/>
    <property type="match status" value="1"/>
</dbReference>
<evidence type="ECO:0000256" key="2">
    <source>
        <dbReference type="ARBA" id="ARBA00011903"/>
    </source>
</evidence>
<gene>
    <name evidence="11" type="ORF">G9U51_12325</name>
</gene>
<evidence type="ECO:0000256" key="8">
    <source>
        <dbReference type="ARBA" id="ARBA00051245"/>
    </source>
</evidence>
<dbReference type="EC" id="2.7.10.2" evidence="2"/>
<evidence type="ECO:0000313" key="11">
    <source>
        <dbReference type="EMBL" id="NHN56566.1"/>
    </source>
</evidence>
<sequence>MTIIDFVRVLRASARVLLLGLLLGVLLGFGYSFTKPKLYQATAQGAVVAGSSASTGDAFSSMSLATSKAQQYAALASSGPVAQAAAKTAGVPVGAGSISAAPGTGGTIINFTVTSRDPEVARKLADAAVTATRDEGRKMDTLTATGGNAGNSVVSIFPFDNATQPSKPFSPNIPLYLTLGGILGALAAFAYVLVRRKLDRRVNHVAEIEKIVHASVLGVIPKVNELSGKRRGGLGRLGPASEAMRMLRTNLRFVDVDNPPRSIVITSANPGEGKSTVSANLARVLAEAGQPVVLVDADLRKPMAATIFDVDASVGLTQVLAGDVAPADVIVASEHENLHVLPAGRVPPNPSELLGSQRMAQLVQYLAKDYLVLLDAPPLLPVTDAGLLSAHCDGAILVLQVGKSRVEHAQLSAKMMDHVKARLYGVVLNMAPRRGLGSVIYGYGYGGKAYGGYGYGYGSKSKKAPQAPAVMPDSDPATRPAAAAAEATPAEEPKSRAHRRRLSRR</sequence>
<dbReference type="SUPFAM" id="SSF52540">
    <property type="entry name" value="P-loop containing nucleoside triphosphate hydrolases"/>
    <property type="match status" value="1"/>
</dbReference>
<dbReference type="PANTHER" id="PTHR32309">
    <property type="entry name" value="TYROSINE-PROTEIN KINASE"/>
    <property type="match status" value="1"/>
</dbReference>
<organism evidence="11 12">
    <name type="scientific">Metallococcus carri</name>
    <dbReference type="NCBI Taxonomy" id="1656884"/>
    <lineage>
        <taxon>Bacteria</taxon>
        <taxon>Bacillati</taxon>
        <taxon>Actinomycetota</taxon>
        <taxon>Actinomycetes</taxon>
        <taxon>Micrococcales</taxon>
        <taxon>Dermacoccaceae</taxon>
        <taxon>Metallococcus</taxon>
    </lineage>
</organism>
<dbReference type="GO" id="GO:0005886">
    <property type="term" value="C:plasma membrane"/>
    <property type="evidence" value="ECO:0007669"/>
    <property type="project" value="UniProtKB-ARBA"/>
</dbReference>
<evidence type="ECO:0000256" key="10">
    <source>
        <dbReference type="SAM" id="Phobius"/>
    </source>
</evidence>
<evidence type="ECO:0000256" key="6">
    <source>
        <dbReference type="ARBA" id="ARBA00022840"/>
    </source>
</evidence>
<dbReference type="EMBL" id="JAAOIV010000009">
    <property type="protein sequence ID" value="NHN56566.1"/>
    <property type="molecule type" value="Genomic_DNA"/>
</dbReference>
<comment type="catalytic activity">
    <reaction evidence="8">
        <text>L-tyrosyl-[protein] + ATP = O-phospho-L-tyrosyl-[protein] + ADP + H(+)</text>
        <dbReference type="Rhea" id="RHEA:10596"/>
        <dbReference type="Rhea" id="RHEA-COMP:10136"/>
        <dbReference type="Rhea" id="RHEA-COMP:20101"/>
        <dbReference type="ChEBI" id="CHEBI:15378"/>
        <dbReference type="ChEBI" id="CHEBI:30616"/>
        <dbReference type="ChEBI" id="CHEBI:46858"/>
        <dbReference type="ChEBI" id="CHEBI:61978"/>
        <dbReference type="ChEBI" id="CHEBI:456216"/>
        <dbReference type="EC" id="2.7.10.2"/>
    </reaction>
</comment>
<keyword evidence="3 11" id="KW-0808">Transferase</keyword>
<feature type="compositionally biased region" description="Basic residues" evidence="9">
    <location>
        <begin position="496"/>
        <end position="505"/>
    </location>
</feature>
<evidence type="ECO:0000256" key="7">
    <source>
        <dbReference type="ARBA" id="ARBA00023137"/>
    </source>
</evidence>
<dbReference type="GO" id="GO:0005524">
    <property type="term" value="F:ATP binding"/>
    <property type="evidence" value="ECO:0007669"/>
    <property type="project" value="UniProtKB-KW"/>
</dbReference>
<reference evidence="11" key="1">
    <citation type="submission" date="2020-03" db="EMBL/GenBank/DDBJ databases">
        <title>Draft sequencing of Calidifontibacter sp. DB0510.</title>
        <authorList>
            <person name="Kim D.-U."/>
        </authorList>
    </citation>
    <scope>NUCLEOTIDE SEQUENCE</scope>
    <source>
        <strain evidence="11">DB0510</strain>
    </source>
</reference>
<keyword evidence="10" id="KW-1133">Transmembrane helix</keyword>
<comment type="similarity">
    <text evidence="1">Belongs to the CpsD/CapB family.</text>
</comment>
<evidence type="ECO:0000256" key="5">
    <source>
        <dbReference type="ARBA" id="ARBA00022777"/>
    </source>
</evidence>
<dbReference type="Pfam" id="PF10609">
    <property type="entry name" value="ParA"/>
    <property type="match status" value="1"/>
</dbReference>
<keyword evidence="4" id="KW-0547">Nucleotide-binding</keyword>
<dbReference type="InterPro" id="IPR005702">
    <property type="entry name" value="Wzc-like_C"/>
</dbReference>
<dbReference type="AlphaFoldDB" id="A0A967EFE8"/>
<dbReference type="GO" id="GO:0042802">
    <property type="term" value="F:identical protein binding"/>
    <property type="evidence" value="ECO:0007669"/>
    <property type="project" value="UniProtKB-ARBA"/>
</dbReference>
<feature type="transmembrane region" description="Helical" evidence="10">
    <location>
        <begin position="173"/>
        <end position="194"/>
    </location>
</feature>
<dbReference type="RefSeq" id="WP_166197236.1">
    <property type="nucleotide sequence ID" value="NZ_JAAOIV010000009.1"/>
</dbReference>
<dbReference type="InterPro" id="IPR027417">
    <property type="entry name" value="P-loop_NTPase"/>
</dbReference>
<evidence type="ECO:0000313" key="12">
    <source>
        <dbReference type="Proteomes" id="UP000744769"/>
    </source>
</evidence>
<dbReference type="InterPro" id="IPR033756">
    <property type="entry name" value="YlxH/NBP35"/>
</dbReference>
<dbReference type="InterPro" id="IPR050445">
    <property type="entry name" value="Bact_polysacc_biosynth/exp"/>
</dbReference>
<protein>
    <recommendedName>
        <fullName evidence="2">non-specific protein-tyrosine kinase</fullName>
        <ecNumber evidence="2">2.7.10.2</ecNumber>
    </recommendedName>
</protein>
<dbReference type="Proteomes" id="UP000744769">
    <property type="component" value="Unassembled WGS sequence"/>
</dbReference>
<dbReference type="Gene3D" id="3.40.50.300">
    <property type="entry name" value="P-loop containing nucleotide triphosphate hydrolases"/>
    <property type="match status" value="1"/>
</dbReference>
<evidence type="ECO:0000256" key="9">
    <source>
        <dbReference type="SAM" id="MobiDB-lite"/>
    </source>
</evidence>
<keyword evidence="12" id="KW-1185">Reference proteome</keyword>
<proteinExistence type="inferred from homology"/>
<feature type="region of interest" description="Disordered" evidence="9">
    <location>
        <begin position="460"/>
        <end position="505"/>
    </location>
</feature>
<feature type="compositionally biased region" description="Low complexity" evidence="9">
    <location>
        <begin position="477"/>
        <end position="490"/>
    </location>
</feature>
<evidence type="ECO:0000256" key="3">
    <source>
        <dbReference type="ARBA" id="ARBA00022679"/>
    </source>
</evidence>
<keyword evidence="10" id="KW-0812">Transmembrane</keyword>
<keyword evidence="6" id="KW-0067">ATP-binding</keyword>
<keyword evidence="10" id="KW-0472">Membrane</keyword>
<dbReference type="GO" id="GO:0004715">
    <property type="term" value="F:non-membrane spanning protein tyrosine kinase activity"/>
    <property type="evidence" value="ECO:0007669"/>
    <property type="project" value="UniProtKB-EC"/>
</dbReference>
<dbReference type="PANTHER" id="PTHR32309:SF13">
    <property type="entry name" value="FERRIC ENTEROBACTIN TRANSPORT PROTEIN FEPE"/>
    <property type="match status" value="1"/>
</dbReference>
<dbReference type="NCBIfam" id="TIGR01007">
    <property type="entry name" value="eps_fam"/>
    <property type="match status" value="1"/>
</dbReference>
<evidence type="ECO:0000256" key="1">
    <source>
        <dbReference type="ARBA" id="ARBA00007316"/>
    </source>
</evidence>
<comment type="caution">
    <text evidence="11">The sequence shown here is derived from an EMBL/GenBank/DDBJ whole genome shotgun (WGS) entry which is preliminary data.</text>
</comment>
<dbReference type="FunFam" id="3.40.50.300:FF:000527">
    <property type="entry name" value="Tyrosine-protein kinase etk"/>
    <property type="match status" value="1"/>
</dbReference>
<accession>A0A967EFE8</accession>
<keyword evidence="5" id="KW-0418">Kinase</keyword>
<name>A0A967EFE8_9MICO</name>
<keyword evidence="7" id="KW-0829">Tyrosine-protein kinase</keyword>